<dbReference type="PROSITE" id="PS50137">
    <property type="entry name" value="DS_RBD"/>
    <property type="match status" value="1"/>
</dbReference>
<dbReference type="Gene3D" id="3.30.160.20">
    <property type="match status" value="1"/>
</dbReference>
<feature type="domain" description="DRBM" evidence="2">
    <location>
        <begin position="16"/>
        <end position="79"/>
    </location>
</feature>
<dbReference type="SUPFAM" id="SSF54768">
    <property type="entry name" value="dsRNA-binding domain-like"/>
    <property type="match status" value="1"/>
</dbReference>
<evidence type="ECO:0000259" key="2">
    <source>
        <dbReference type="PROSITE" id="PS50137"/>
    </source>
</evidence>
<dbReference type="EMBL" id="CAJNNW010019523">
    <property type="protein sequence ID" value="CAE8664680.1"/>
    <property type="molecule type" value="Genomic_DNA"/>
</dbReference>
<dbReference type="AlphaFoldDB" id="A0A813J6Z3"/>
<dbReference type="GO" id="GO:0003723">
    <property type="term" value="F:RNA binding"/>
    <property type="evidence" value="ECO:0007669"/>
    <property type="project" value="UniProtKB-UniRule"/>
</dbReference>
<name>A0A813J6Z3_POLGL</name>
<proteinExistence type="predicted"/>
<comment type="caution">
    <text evidence="3">The sequence shown here is derived from an EMBL/GenBank/DDBJ whole genome shotgun (WGS) entry which is preliminary data.</text>
</comment>
<evidence type="ECO:0000313" key="4">
    <source>
        <dbReference type="Proteomes" id="UP000626109"/>
    </source>
</evidence>
<gene>
    <name evidence="3" type="ORF">PGLA2088_LOCUS15688</name>
</gene>
<dbReference type="SMART" id="SM00358">
    <property type="entry name" value="DSRM"/>
    <property type="match status" value="1"/>
</dbReference>
<accession>A0A813J6Z3</accession>
<organism evidence="3 4">
    <name type="scientific">Polarella glacialis</name>
    <name type="common">Dinoflagellate</name>
    <dbReference type="NCBI Taxonomy" id="89957"/>
    <lineage>
        <taxon>Eukaryota</taxon>
        <taxon>Sar</taxon>
        <taxon>Alveolata</taxon>
        <taxon>Dinophyceae</taxon>
        <taxon>Suessiales</taxon>
        <taxon>Suessiaceae</taxon>
        <taxon>Polarella</taxon>
    </lineage>
</organism>
<dbReference type="Pfam" id="PF00035">
    <property type="entry name" value="dsrm"/>
    <property type="match status" value="1"/>
</dbReference>
<dbReference type="InterPro" id="IPR014720">
    <property type="entry name" value="dsRBD_dom"/>
</dbReference>
<sequence>DANTPQQVPTTSSTKNAISLLVEHCHQRHLDLSFDESPSAEGFQLRAVVAGAERGTGSGRSKRDAKLTAATRALQSLSL</sequence>
<keyword evidence="1" id="KW-0694">RNA-binding</keyword>
<evidence type="ECO:0000313" key="3">
    <source>
        <dbReference type="EMBL" id="CAE8664680.1"/>
    </source>
</evidence>
<protein>
    <recommendedName>
        <fullName evidence="2">DRBM domain-containing protein</fullName>
    </recommendedName>
</protein>
<reference evidence="3" key="1">
    <citation type="submission" date="2021-02" db="EMBL/GenBank/DDBJ databases">
        <authorList>
            <person name="Dougan E. K."/>
            <person name="Rhodes N."/>
            <person name="Thang M."/>
            <person name="Chan C."/>
        </authorList>
    </citation>
    <scope>NUCLEOTIDE SEQUENCE</scope>
</reference>
<evidence type="ECO:0000256" key="1">
    <source>
        <dbReference type="PROSITE-ProRule" id="PRU00266"/>
    </source>
</evidence>
<feature type="non-terminal residue" evidence="3">
    <location>
        <position position="1"/>
    </location>
</feature>
<dbReference type="Proteomes" id="UP000626109">
    <property type="component" value="Unassembled WGS sequence"/>
</dbReference>